<dbReference type="PANTHER" id="PTHR33202">
    <property type="entry name" value="ZINC UPTAKE REGULATION PROTEIN"/>
    <property type="match status" value="1"/>
</dbReference>
<dbReference type="eggNOG" id="COG0735">
    <property type="taxonomic scope" value="Bacteria"/>
</dbReference>
<keyword evidence="6" id="KW-0804">Transcription</keyword>
<dbReference type="GO" id="GO:0003700">
    <property type="term" value="F:DNA-binding transcription factor activity"/>
    <property type="evidence" value="ECO:0007669"/>
    <property type="project" value="InterPro"/>
</dbReference>
<dbReference type="Proteomes" id="UP000007030">
    <property type="component" value="Chromosome"/>
</dbReference>
<evidence type="ECO:0000313" key="9">
    <source>
        <dbReference type="EMBL" id="AEB12130.1"/>
    </source>
</evidence>
<dbReference type="SUPFAM" id="SSF46785">
    <property type="entry name" value="Winged helix' DNA-binding domain"/>
    <property type="match status" value="1"/>
</dbReference>
<reference evidence="9 10" key="1">
    <citation type="journal article" date="2012" name="Stand. Genomic Sci.">
        <title>Complete genome sequence of the aerobic, heterotroph Marinithermus hydrothermalis type strain (T1(T)) from a deep-sea hydrothermal vent chimney.</title>
        <authorList>
            <person name="Copeland A."/>
            <person name="Gu W."/>
            <person name="Yasawong M."/>
            <person name="Lapidus A."/>
            <person name="Lucas S."/>
            <person name="Deshpande S."/>
            <person name="Pagani I."/>
            <person name="Tapia R."/>
            <person name="Cheng J.F."/>
            <person name="Goodwin L.A."/>
            <person name="Pitluck S."/>
            <person name="Liolios K."/>
            <person name="Ivanova N."/>
            <person name="Mavromatis K."/>
            <person name="Mikhailova N."/>
            <person name="Pati A."/>
            <person name="Chen A."/>
            <person name="Palaniappan K."/>
            <person name="Land M."/>
            <person name="Pan C."/>
            <person name="Brambilla E.M."/>
            <person name="Rohde M."/>
            <person name="Tindall B.J."/>
            <person name="Sikorski J."/>
            <person name="Goker M."/>
            <person name="Detter J.C."/>
            <person name="Bristow J."/>
            <person name="Eisen J.A."/>
            <person name="Markowitz V."/>
            <person name="Hugenholtz P."/>
            <person name="Kyrpides N.C."/>
            <person name="Klenk H.P."/>
            <person name="Woyke T."/>
        </authorList>
    </citation>
    <scope>NUCLEOTIDE SEQUENCE [LARGE SCALE GENOMIC DNA]</scope>
    <source>
        <strain evidence="10">DSM 14884 / JCM 11576 / T1</strain>
    </source>
</reference>
<evidence type="ECO:0000313" key="10">
    <source>
        <dbReference type="Proteomes" id="UP000007030"/>
    </source>
</evidence>
<dbReference type="AlphaFoldDB" id="F2NMG0"/>
<comment type="cofactor">
    <cofactor evidence="8">
        <name>Mn(2+)</name>
        <dbReference type="ChEBI" id="CHEBI:29035"/>
    </cofactor>
    <cofactor evidence="8">
        <name>Fe(2+)</name>
        <dbReference type="ChEBI" id="CHEBI:29033"/>
    </cofactor>
    <text evidence="8">Binds 1 Mn(2+) or Fe(2+) ion per subunit.</text>
</comment>
<dbReference type="GO" id="GO:0000976">
    <property type="term" value="F:transcription cis-regulatory region binding"/>
    <property type="evidence" value="ECO:0007669"/>
    <property type="project" value="TreeGrafter"/>
</dbReference>
<dbReference type="KEGG" id="mhd:Marky_1395"/>
<feature type="binding site" evidence="8">
    <location>
        <position position="130"/>
    </location>
    <ligand>
        <name>Fe cation</name>
        <dbReference type="ChEBI" id="CHEBI:24875"/>
    </ligand>
</feature>
<evidence type="ECO:0000256" key="2">
    <source>
        <dbReference type="ARBA" id="ARBA00022491"/>
    </source>
</evidence>
<keyword evidence="8" id="KW-0408">Iron</keyword>
<dbReference type="InterPro" id="IPR036390">
    <property type="entry name" value="WH_DNA-bd_sf"/>
</dbReference>
<keyword evidence="4" id="KW-0805">Transcription regulation</keyword>
<keyword evidence="7" id="KW-0479">Metal-binding</keyword>
<dbReference type="GO" id="GO:1900376">
    <property type="term" value="P:regulation of secondary metabolite biosynthetic process"/>
    <property type="evidence" value="ECO:0007669"/>
    <property type="project" value="TreeGrafter"/>
</dbReference>
<evidence type="ECO:0000256" key="5">
    <source>
        <dbReference type="ARBA" id="ARBA00023125"/>
    </source>
</evidence>
<dbReference type="InterPro" id="IPR002481">
    <property type="entry name" value="FUR"/>
</dbReference>
<dbReference type="PANTHER" id="PTHR33202:SF7">
    <property type="entry name" value="FERRIC UPTAKE REGULATION PROTEIN"/>
    <property type="match status" value="1"/>
</dbReference>
<feature type="binding site" evidence="7">
    <location>
        <position position="138"/>
    </location>
    <ligand>
        <name>Zn(2+)</name>
        <dbReference type="ChEBI" id="CHEBI:29105"/>
    </ligand>
</feature>
<dbReference type="InterPro" id="IPR036388">
    <property type="entry name" value="WH-like_DNA-bd_sf"/>
</dbReference>
<protein>
    <submittedName>
        <fullName evidence="9">Ferric uptake regulator, Fur family</fullName>
    </submittedName>
</protein>
<dbReference type="Pfam" id="PF01475">
    <property type="entry name" value="FUR"/>
    <property type="match status" value="1"/>
</dbReference>
<sequence length="145" mass="15817">MVDGKRPTREELVRALRAAGVRLTPQREAVWNWFVERPSGAGVAEAARALATRGVGLATVYRTVALLEELGLLRRFHDACGEHRYVAARPGHGHALVCRVCGRAVPFEACALDLLERLLAVETGFVVEGHSLEVYGVCPGCQEEK</sequence>
<feature type="binding site" evidence="8">
    <location>
        <position position="92"/>
    </location>
    <ligand>
        <name>Fe cation</name>
        <dbReference type="ChEBI" id="CHEBI:24875"/>
    </ligand>
</feature>
<keyword evidence="2" id="KW-0678">Repressor</keyword>
<dbReference type="HOGENOM" id="CLU_096072_5_0_0"/>
<evidence type="ECO:0000256" key="8">
    <source>
        <dbReference type="PIRSR" id="PIRSR602481-2"/>
    </source>
</evidence>
<dbReference type="GO" id="GO:0045892">
    <property type="term" value="P:negative regulation of DNA-templated transcription"/>
    <property type="evidence" value="ECO:0007669"/>
    <property type="project" value="TreeGrafter"/>
</dbReference>
<dbReference type="STRING" id="869210.Marky_1395"/>
<organism evidence="9 10">
    <name type="scientific">Marinithermus hydrothermalis (strain DSM 14884 / JCM 11576 / T1)</name>
    <dbReference type="NCBI Taxonomy" id="869210"/>
    <lineage>
        <taxon>Bacteria</taxon>
        <taxon>Thermotogati</taxon>
        <taxon>Deinococcota</taxon>
        <taxon>Deinococci</taxon>
        <taxon>Thermales</taxon>
        <taxon>Thermaceae</taxon>
        <taxon>Marinithermus</taxon>
    </lineage>
</organism>
<keyword evidence="3 7" id="KW-0862">Zinc</keyword>
<dbReference type="Gene3D" id="1.10.10.10">
    <property type="entry name" value="Winged helix-like DNA-binding domain superfamily/Winged helix DNA-binding domain"/>
    <property type="match status" value="1"/>
</dbReference>
<dbReference type="InterPro" id="IPR043135">
    <property type="entry name" value="Fur_C"/>
</dbReference>
<dbReference type="Gene3D" id="3.30.1490.190">
    <property type="match status" value="1"/>
</dbReference>
<dbReference type="EMBL" id="CP002630">
    <property type="protein sequence ID" value="AEB12130.1"/>
    <property type="molecule type" value="Genomic_DNA"/>
</dbReference>
<gene>
    <name evidence="9" type="ordered locus">Marky_1395</name>
</gene>
<proteinExistence type="inferred from homology"/>
<feature type="binding site" evidence="7">
    <location>
        <position position="141"/>
    </location>
    <ligand>
        <name>Zn(2+)</name>
        <dbReference type="ChEBI" id="CHEBI:29105"/>
    </ligand>
</feature>
<dbReference type="GO" id="GO:0008270">
    <property type="term" value="F:zinc ion binding"/>
    <property type="evidence" value="ECO:0007669"/>
    <property type="project" value="TreeGrafter"/>
</dbReference>
<comment type="similarity">
    <text evidence="1">Belongs to the Fur family.</text>
</comment>
<name>F2NMG0_MARHT</name>
<feature type="binding site" evidence="7">
    <location>
        <position position="101"/>
    </location>
    <ligand>
        <name>Zn(2+)</name>
        <dbReference type="ChEBI" id="CHEBI:29105"/>
    </ligand>
</feature>
<dbReference type="OrthoDB" id="8659436at2"/>
<dbReference type="CDD" id="cd07153">
    <property type="entry name" value="Fur_like"/>
    <property type="match status" value="1"/>
</dbReference>
<feature type="binding site" evidence="7">
    <location>
        <position position="98"/>
    </location>
    <ligand>
        <name>Zn(2+)</name>
        <dbReference type="ChEBI" id="CHEBI:29105"/>
    </ligand>
</feature>
<accession>F2NMG0</accession>
<comment type="cofactor">
    <cofactor evidence="7">
        <name>Zn(2+)</name>
        <dbReference type="ChEBI" id="CHEBI:29105"/>
    </cofactor>
    <text evidence="7">Binds 1 zinc ion per subunit.</text>
</comment>
<evidence type="ECO:0000256" key="3">
    <source>
        <dbReference type="ARBA" id="ARBA00022833"/>
    </source>
</evidence>
<evidence type="ECO:0000256" key="6">
    <source>
        <dbReference type="ARBA" id="ARBA00023163"/>
    </source>
</evidence>
<keyword evidence="5" id="KW-0238">DNA-binding</keyword>
<keyword evidence="10" id="KW-1185">Reference proteome</keyword>
<evidence type="ECO:0000256" key="4">
    <source>
        <dbReference type="ARBA" id="ARBA00023015"/>
    </source>
</evidence>
<evidence type="ECO:0000256" key="7">
    <source>
        <dbReference type="PIRSR" id="PIRSR602481-1"/>
    </source>
</evidence>
<evidence type="ECO:0000256" key="1">
    <source>
        <dbReference type="ARBA" id="ARBA00007957"/>
    </source>
</evidence>